<dbReference type="Proteomes" id="UP000683360">
    <property type="component" value="Unassembled WGS sequence"/>
</dbReference>
<organism evidence="2 3">
    <name type="scientific">Mytilus edulis</name>
    <name type="common">Blue mussel</name>
    <dbReference type="NCBI Taxonomy" id="6550"/>
    <lineage>
        <taxon>Eukaryota</taxon>
        <taxon>Metazoa</taxon>
        <taxon>Spiralia</taxon>
        <taxon>Lophotrochozoa</taxon>
        <taxon>Mollusca</taxon>
        <taxon>Bivalvia</taxon>
        <taxon>Autobranchia</taxon>
        <taxon>Pteriomorphia</taxon>
        <taxon>Mytilida</taxon>
        <taxon>Mytiloidea</taxon>
        <taxon>Mytilidae</taxon>
        <taxon>Mytilinae</taxon>
        <taxon>Mytilus</taxon>
    </lineage>
</organism>
<keyword evidence="3" id="KW-1185">Reference proteome</keyword>
<dbReference type="AlphaFoldDB" id="A0A8S3QX25"/>
<comment type="caution">
    <text evidence="2">The sequence shown here is derived from an EMBL/GenBank/DDBJ whole genome shotgun (WGS) entry which is preliminary data.</text>
</comment>
<gene>
    <name evidence="2" type="ORF">MEDL_15965</name>
</gene>
<evidence type="ECO:0000313" key="2">
    <source>
        <dbReference type="EMBL" id="CAG2201345.1"/>
    </source>
</evidence>
<sequence length="269" mass="30667">MLKFLTHKLKSQTLNEVQPYTEKEDDDRDSGTESDEENEEDCLEADEFNNNKCRRSLPIPVNQNSTTVWGSTHEISEHNLDRISCTSDYNLDSISCTSDYERQSLDFEHHSSEEELEILHKEFVAEKRKRLQPNRHCDSASDEEVKEFMLQPQPINFSSSPPKVVHTQITPVTVMTISSRKRHRQNTTSDSSPMDSSLHRPSLDFEKMQKNAVKKQCTHGLGRAKIVKIKTVNANSKSAKSDPGMFTFKSISSNSYSSMTPVEEPSCAY</sequence>
<reference evidence="2" key="1">
    <citation type="submission" date="2021-03" db="EMBL/GenBank/DDBJ databases">
        <authorList>
            <person name="Bekaert M."/>
        </authorList>
    </citation>
    <scope>NUCLEOTIDE SEQUENCE</scope>
</reference>
<dbReference type="PANTHER" id="PTHR41142">
    <property type="entry name" value="SI:DKEY-16J16.4"/>
    <property type="match status" value="1"/>
</dbReference>
<dbReference type="EMBL" id="CAJPWZ010000841">
    <property type="protein sequence ID" value="CAG2201345.1"/>
    <property type="molecule type" value="Genomic_DNA"/>
</dbReference>
<feature type="compositionally biased region" description="Polar residues" evidence="1">
    <location>
        <begin position="186"/>
        <end position="195"/>
    </location>
</feature>
<feature type="region of interest" description="Disordered" evidence="1">
    <location>
        <begin position="177"/>
        <end position="200"/>
    </location>
</feature>
<protein>
    <submittedName>
        <fullName evidence="2">Uncharacterized protein</fullName>
    </submittedName>
</protein>
<feature type="compositionally biased region" description="Acidic residues" evidence="1">
    <location>
        <begin position="23"/>
        <end position="47"/>
    </location>
</feature>
<evidence type="ECO:0000256" key="1">
    <source>
        <dbReference type="SAM" id="MobiDB-lite"/>
    </source>
</evidence>
<name>A0A8S3QX25_MYTED</name>
<proteinExistence type="predicted"/>
<dbReference type="OrthoDB" id="6435011at2759"/>
<feature type="region of interest" description="Disordered" evidence="1">
    <location>
        <begin position="13"/>
        <end position="47"/>
    </location>
</feature>
<evidence type="ECO:0000313" key="3">
    <source>
        <dbReference type="Proteomes" id="UP000683360"/>
    </source>
</evidence>
<dbReference type="PANTHER" id="PTHR41142:SF1">
    <property type="entry name" value="SI:DKEY-16J16.4"/>
    <property type="match status" value="1"/>
</dbReference>
<accession>A0A8S3QX25</accession>